<dbReference type="Gene3D" id="3.40.50.300">
    <property type="entry name" value="P-loop containing nucleotide triphosphate hydrolases"/>
    <property type="match status" value="1"/>
</dbReference>
<dbReference type="GO" id="GO:0005524">
    <property type="term" value="F:ATP binding"/>
    <property type="evidence" value="ECO:0007669"/>
    <property type="project" value="InterPro"/>
</dbReference>
<feature type="coiled-coil region" evidence="1">
    <location>
        <begin position="484"/>
        <end position="511"/>
    </location>
</feature>
<accession>A0A098S670</accession>
<evidence type="ECO:0000313" key="4">
    <source>
        <dbReference type="Proteomes" id="UP000029736"/>
    </source>
</evidence>
<dbReference type="InterPro" id="IPR027417">
    <property type="entry name" value="P-loop_NTPase"/>
</dbReference>
<feature type="domain" description="AAA+ ATPase" evidence="2">
    <location>
        <begin position="1254"/>
        <end position="1403"/>
    </location>
</feature>
<dbReference type="Proteomes" id="UP000029736">
    <property type="component" value="Unassembled WGS sequence"/>
</dbReference>
<comment type="caution">
    <text evidence="3">The sequence shown here is derived from an EMBL/GenBank/DDBJ whole genome shotgun (WGS) entry which is preliminary data.</text>
</comment>
<dbReference type="Pfam" id="PF25472">
    <property type="entry name" value="DUF7902"/>
    <property type="match status" value="1"/>
</dbReference>
<dbReference type="InterPro" id="IPR003959">
    <property type="entry name" value="ATPase_AAA_core"/>
</dbReference>
<organism evidence="3 4">
    <name type="scientific">Phaeodactylibacter xiamenensis</name>
    <dbReference type="NCBI Taxonomy" id="1524460"/>
    <lineage>
        <taxon>Bacteria</taxon>
        <taxon>Pseudomonadati</taxon>
        <taxon>Bacteroidota</taxon>
        <taxon>Saprospiria</taxon>
        <taxon>Saprospirales</taxon>
        <taxon>Haliscomenobacteraceae</taxon>
        <taxon>Phaeodactylibacter</taxon>
    </lineage>
</organism>
<evidence type="ECO:0000259" key="2">
    <source>
        <dbReference type="SMART" id="SM00382"/>
    </source>
</evidence>
<evidence type="ECO:0000313" key="3">
    <source>
        <dbReference type="EMBL" id="KGE87610.1"/>
    </source>
</evidence>
<dbReference type="Pfam" id="PF12458">
    <property type="entry name" value="DUF3686"/>
    <property type="match status" value="1"/>
</dbReference>
<dbReference type="SUPFAM" id="SSF52540">
    <property type="entry name" value="P-loop containing nucleoside triphosphate hydrolases"/>
    <property type="match status" value="1"/>
</dbReference>
<sequence length="1617" mass="184449">MPNQQNLKTMTQTTTYDIIRNRLQQQADELRNRLQQLNTARRDVFGAVESALIANDRITTGNYCTARDIVAVGEHCILGYNVHLGLRSGIQLTDVFSIYRFNGKGFEEAGLSLLQKEEFQTDFHNLYRYYKEAYFARFAQRGRHLYMIFHLKPGGTDFKAFKWLRTDEGLQYVDNRSDQEVRFPNQYEFRWQQAGRDEQRQGRHPHVSILDRVFVETTGGDLTIKVEDNTDDGRGIYTESVEYKDQTLDDAEFAYADLGHLIALRIKPYQEGYRYFVFNEKMQSVERVAALADSGVLLPDQQGLIFANGYYLQTGEYKLFDHSPTGLLFKKRIASPNGEDFLFVFYGADSGTYLLLHYNIINQEVATPIVCNGFTLFPNGELAYFKAEEEPTKHHVLQIWQTPFLEGETIPSGHTDAYLYKVGNKDIVRAMAECQEILTLTGKEDAYANLYDELVKRTTDVLDRYYWIDQPDAFQLDEPLKALRQTANTAIEEYEKKVSAQRRDQAEMQRVEKEAQARFDAIRRASFDRIEDFVANLAGLRALRGDIAGLRELRYADMNQVDALEEQAQKAQSQLAEDCVAFLLEEDALLPYRRQIEAEAARIPQLETARQAAELEAAFGEIGNALELLIEIVSNLKIEDATQTTRIIDGISALFTLLNQHKAAVKQRGKQFRTQESKAEFDAQLKLLDQSIINYLDLADTPEKCDDYLTKLMVQLEELEGKFAEVDAFVAELSVKREEVYAALESRKNSLVEARNSRTANLAKAADRILAGMQKRAAAFKEEAEVNSFFAADLMVEKVRGLIRQLQELDDSNKANAVQTQLKTLKEDTLRSLRDRKELFEEGENIIRLGQHRFSVNVQPLELTVVQDDGQLLYHLTGTNFYEPIEDEALLHTQAVWQQSLISENPEVCRSEYLAYQLYREHPDWPVKTAALLPLVTKAAGQRYSEGYTKGIHDADATIMLSTLLEMSKGIGLLRFPPTVRACAKSWWTSFVEADRKALFQKQLKSAGEILELFPNTREFDYLIEELAEDLQAFVDHTRLFPAFTVERAAEYLFRELAQVDHFVISAEAGQLYRQFVDLLSGKKALKRFKQSLDALRERPRERYLLIRKWVHAFLEEQEEAQWLPYQEEIAALLFADDFEKTRVIELPTSRQLEGLRSDHPVLKEGRYELNFHAFMDKLERYCGETVPLFEQFQSRKRTITAEAKEALQLDSFKPRVMSSFVRNRLIDKVYLPLFGDNLAKQMGTAGEQTRTDRMGLLLLLSPPGYGKTTLMEYIANRLGLIFMKINGPAIGHQVTSLAPQDANSMAAAKELEKLNLALEMGDNVMLYVDDIQHCHPEFLQKFISLCDAQRRIEGVYKGKAKTYDLRGSRFAVVMAGNPYTESGDRFQIPDMLANRADIYNLGDIIGDSAAAFKLSYLENALTSNSTLAQLAGKSTKDVHTLIQNVETGQLEGLEYEGSHSTQELADYRKVLQLLLKVRDVVLTVNQAYIRSAAMAEDYRTEPAFKLQGSYRNMNKLAEKIAPIMNEPELRTLLLAHYEGEVQTLTADAEANFLKLKELLGWLSPEEAERWSAIKAAFRKKQRFGGADGSDRMAQVIAQMDAFNEGLAGIRQALEAE</sequence>
<dbReference type="Pfam" id="PF00004">
    <property type="entry name" value="AAA"/>
    <property type="match status" value="1"/>
</dbReference>
<dbReference type="InterPro" id="IPR020958">
    <property type="entry name" value="DUF3686"/>
</dbReference>
<proteinExistence type="predicted"/>
<dbReference type="EMBL" id="JPOS01000034">
    <property type="protein sequence ID" value="KGE87610.1"/>
    <property type="molecule type" value="Genomic_DNA"/>
</dbReference>
<dbReference type="STRING" id="1524460.IX84_13755"/>
<protein>
    <submittedName>
        <fullName evidence="3">ATPase AAA</fullName>
    </submittedName>
</protein>
<gene>
    <name evidence="3" type="ORF">IX84_13755</name>
</gene>
<dbReference type="GO" id="GO:0016887">
    <property type="term" value="F:ATP hydrolysis activity"/>
    <property type="evidence" value="ECO:0007669"/>
    <property type="project" value="InterPro"/>
</dbReference>
<keyword evidence="4" id="KW-1185">Reference proteome</keyword>
<reference evidence="3 4" key="1">
    <citation type="journal article" date="2014" name="Int. J. Syst. Evol. Microbiol.">
        <title>Phaeodactylibacter xiamenensis gen. nov., sp. nov., a member of the family Saprospiraceae isolated from the marine alga Phaeodactylum tricornutum.</title>
        <authorList>
            <person name="Chen Z.Jr."/>
            <person name="Lei X."/>
            <person name="Lai Q."/>
            <person name="Li Y."/>
            <person name="Zhang B."/>
            <person name="Zhang J."/>
            <person name="Zhang H."/>
            <person name="Yang L."/>
            <person name="Zheng W."/>
            <person name="Tian Y."/>
            <person name="Yu Z."/>
            <person name="Xu H.Jr."/>
            <person name="Zheng T."/>
        </authorList>
    </citation>
    <scope>NUCLEOTIDE SEQUENCE [LARGE SCALE GENOMIC DNA]</scope>
    <source>
        <strain evidence="3 4">KD52</strain>
    </source>
</reference>
<dbReference type="InterPro" id="IPR003593">
    <property type="entry name" value="AAA+_ATPase"/>
</dbReference>
<evidence type="ECO:0000256" key="1">
    <source>
        <dbReference type="SAM" id="Coils"/>
    </source>
</evidence>
<keyword evidence="1" id="KW-0175">Coiled coil</keyword>
<dbReference type="SMART" id="SM00382">
    <property type="entry name" value="AAA"/>
    <property type="match status" value="1"/>
</dbReference>
<name>A0A098S670_9BACT</name>
<dbReference type="InterPro" id="IPR057224">
    <property type="entry name" value="DUF7902"/>
</dbReference>